<organism evidence="4 5">
    <name type="scientific">Artemisia annua</name>
    <name type="common">Sweet wormwood</name>
    <dbReference type="NCBI Taxonomy" id="35608"/>
    <lineage>
        <taxon>Eukaryota</taxon>
        <taxon>Viridiplantae</taxon>
        <taxon>Streptophyta</taxon>
        <taxon>Embryophyta</taxon>
        <taxon>Tracheophyta</taxon>
        <taxon>Spermatophyta</taxon>
        <taxon>Magnoliopsida</taxon>
        <taxon>eudicotyledons</taxon>
        <taxon>Gunneridae</taxon>
        <taxon>Pentapetalae</taxon>
        <taxon>asterids</taxon>
        <taxon>campanulids</taxon>
        <taxon>Asterales</taxon>
        <taxon>Asteraceae</taxon>
        <taxon>Asteroideae</taxon>
        <taxon>Anthemideae</taxon>
        <taxon>Artemisiinae</taxon>
        <taxon>Artemisia</taxon>
    </lineage>
</organism>
<dbReference type="SUPFAM" id="SSF52768">
    <property type="entry name" value="Arginase/deacetylase"/>
    <property type="match status" value="1"/>
</dbReference>
<name>A0A2U1KLA6_ARTAN</name>
<dbReference type="Gene3D" id="3.40.800.20">
    <property type="entry name" value="Histone deacetylase domain"/>
    <property type="match status" value="2"/>
</dbReference>
<feature type="domain" description="Histone deacetylase" evidence="3">
    <location>
        <begin position="129"/>
        <end position="266"/>
    </location>
</feature>
<dbReference type="EMBL" id="PKPP01016638">
    <property type="protein sequence ID" value="PWA37539.1"/>
    <property type="molecule type" value="Genomic_DNA"/>
</dbReference>
<dbReference type="PANTHER" id="PTHR10625">
    <property type="entry name" value="HISTONE DEACETYLASE HDAC1-RELATED"/>
    <property type="match status" value="1"/>
</dbReference>
<gene>
    <name evidence="4" type="ORF">CTI12_AA589580</name>
</gene>
<dbReference type="GO" id="GO:0040029">
    <property type="term" value="P:epigenetic regulation of gene expression"/>
    <property type="evidence" value="ECO:0007669"/>
    <property type="project" value="TreeGrafter"/>
</dbReference>
<comment type="caution">
    <text evidence="4">The sequence shown here is derived from an EMBL/GenBank/DDBJ whole genome shotgun (WGS) entry which is preliminary data.</text>
</comment>
<dbReference type="GO" id="GO:0000118">
    <property type="term" value="C:histone deacetylase complex"/>
    <property type="evidence" value="ECO:0007669"/>
    <property type="project" value="TreeGrafter"/>
</dbReference>
<evidence type="ECO:0000313" key="5">
    <source>
        <dbReference type="Proteomes" id="UP000245207"/>
    </source>
</evidence>
<dbReference type="InterPro" id="IPR023696">
    <property type="entry name" value="Ureohydrolase_dom_sf"/>
</dbReference>
<evidence type="ECO:0000259" key="3">
    <source>
        <dbReference type="Pfam" id="PF00850"/>
    </source>
</evidence>
<evidence type="ECO:0000313" key="4">
    <source>
        <dbReference type="EMBL" id="PWA37539.1"/>
    </source>
</evidence>
<dbReference type="Proteomes" id="UP000245207">
    <property type="component" value="Unassembled WGS sequence"/>
</dbReference>
<dbReference type="Pfam" id="PF00850">
    <property type="entry name" value="Hist_deacetyl"/>
    <property type="match status" value="1"/>
</dbReference>
<proteinExistence type="predicted"/>
<dbReference type="GO" id="GO:0004407">
    <property type="term" value="F:histone deacetylase activity"/>
    <property type="evidence" value="ECO:0007669"/>
    <property type="project" value="TreeGrafter"/>
</dbReference>
<keyword evidence="1" id="KW-0678">Repressor</keyword>
<dbReference type="AlphaFoldDB" id="A0A2U1KLA6"/>
<evidence type="ECO:0000256" key="1">
    <source>
        <dbReference type="ARBA" id="ARBA00022491"/>
    </source>
</evidence>
<dbReference type="InterPro" id="IPR023801">
    <property type="entry name" value="His_deacetylse_dom"/>
</dbReference>
<accession>A0A2U1KLA6</accession>
<dbReference type="GO" id="GO:0005737">
    <property type="term" value="C:cytoplasm"/>
    <property type="evidence" value="ECO:0007669"/>
    <property type="project" value="TreeGrafter"/>
</dbReference>
<dbReference type="STRING" id="35608.A0A2U1KLA6"/>
<dbReference type="OrthoDB" id="424012at2759"/>
<sequence length="304" mass="33460">MRCSNKEEISSTAKLVYSVTLCKEEHPECNSRVSAILSALEKNHLTPKFRGSEIIQLQNYKTATFEDIANKHLPPLTKEKYSVLEEGVDGSGETHTTDTTFKESLVSAGAGISLVDYVVISAQVLMHGDVFYDDPDVFFLSIHQDGILPGAGKIDDIGCGNGVGTTLNLPLPQFSGYFAMQTVMYQAIVPCAQRFKPDIILVSAGYDGHVQDPRSKLQFMTLTYYMLASGIKKLAKDLCGGRCVFFLEGGYNLESLSNSVAESFRAIIGEPYNSAEYDSSHFVIMEPYLGARQVVEKIKQLHSL</sequence>
<dbReference type="InterPro" id="IPR037138">
    <property type="entry name" value="His_deacetylse_dom_sf"/>
</dbReference>
<protein>
    <submittedName>
        <fullName evidence="4">Histone deacetylase 14</fullName>
    </submittedName>
</protein>
<evidence type="ECO:0000256" key="2">
    <source>
        <dbReference type="ARBA" id="ARBA00022853"/>
    </source>
</evidence>
<dbReference type="PANTHER" id="PTHR10625:SF11">
    <property type="entry name" value="HISTONE DEACETYLASE 14, CHLOROPLASTIC"/>
    <property type="match status" value="1"/>
</dbReference>
<keyword evidence="5" id="KW-1185">Reference proteome</keyword>
<reference evidence="4 5" key="1">
    <citation type="journal article" date="2018" name="Mol. Plant">
        <title>The genome of Artemisia annua provides insight into the evolution of Asteraceae family and artemisinin biosynthesis.</title>
        <authorList>
            <person name="Shen Q."/>
            <person name="Zhang L."/>
            <person name="Liao Z."/>
            <person name="Wang S."/>
            <person name="Yan T."/>
            <person name="Shi P."/>
            <person name="Liu M."/>
            <person name="Fu X."/>
            <person name="Pan Q."/>
            <person name="Wang Y."/>
            <person name="Lv Z."/>
            <person name="Lu X."/>
            <person name="Zhang F."/>
            <person name="Jiang W."/>
            <person name="Ma Y."/>
            <person name="Chen M."/>
            <person name="Hao X."/>
            <person name="Li L."/>
            <person name="Tang Y."/>
            <person name="Lv G."/>
            <person name="Zhou Y."/>
            <person name="Sun X."/>
            <person name="Brodelius P.E."/>
            <person name="Rose J.K.C."/>
            <person name="Tang K."/>
        </authorList>
    </citation>
    <scope>NUCLEOTIDE SEQUENCE [LARGE SCALE GENOMIC DNA]</scope>
    <source>
        <strain evidence="5">cv. Huhao1</strain>
        <tissue evidence="4">Leaf</tissue>
    </source>
</reference>
<keyword evidence="2" id="KW-0156">Chromatin regulator</keyword>